<name>F0V3H8_MYCS3</name>
<dbReference type="EMBL" id="FQ790233">
    <property type="protein sequence ID" value="CBZ40400.1"/>
    <property type="molecule type" value="Genomic_DNA"/>
</dbReference>
<evidence type="ECO:0000313" key="2">
    <source>
        <dbReference type="EMBL" id="CBZ40400.1"/>
    </source>
</evidence>
<reference evidence="2 3" key="1">
    <citation type="journal article" date="2011" name="J. Bacteriol.">
        <title>Complete genome sequence of the hemotrophic Mycoplasma suis strain KI3806.</title>
        <authorList>
            <person name="Oehlerking J."/>
            <person name="Kube M."/>
            <person name="Felder K.M."/>
            <person name="Matter D."/>
            <person name="Wittenbrink M.M."/>
            <person name="Schwarzenbach S."/>
            <person name="Kramer M.M."/>
            <person name="Hoelzle K."/>
            <person name="Hoelzle L.E."/>
        </authorList>
    </citation>
    <scope>NUCLEOTIDE SEQUENCE [LARGE SCALE GENOMIC DNA]</scope>
    <source>
        <strain evidence="3">KI_3806</strain>
    </source>
</reference>
<dbReference type="AlphaFoldDB" id="F0V3H8"/>
<gene>
    <name evidence="2" type="ORF">MSUIS_03070</name>
</gene>
<evidence type="ECO:0000313" key="3">
    <source>
        <dbReference type="Proteomes" id="UP000008645"/>
    </source>
</evidence>
<keyword evidence="1" id="KW-0812">Transmembrane</keyword>
<dbReference type="HOGENOM" id="CLU_986330_0_0_14"/>
<sequence length="291" mass="33713">MSDGVKRTLEQIEDNELAKLFLYKNYESINSQEADISDLFVHAREEFFEENPAPSEELYSKIQEEIANHSPLTSKIEKTIQNYKKRRELIKKINSALSLKLKKQEELSSFNIPFLGADYRYFYTYLSQFKKELKNSWIEFNGFVEVTLKAPGNFTKLKKYELGGAAILLFLLVLLFIGKGFLSNWDKLKSLSEHVSFFSGWLQSIAIISSIACIAIVFPYIVLGIFYFININYLYKSKYYHYFIILCGFIGAVLFLTAFCNFLLYQYITYFGGWGIIDINYLSSSNGVAKK</sequence>
<organism evidence="2 3">
    <name type="scientific">Mycoplasma suis (strain KI_3806)</name>
    <dbReference type="NCBI Taxonomy" id="708248"/>
    <lineage>
        <taxon>Bacteria</taxon>
        <taxon>Bacillati</taxon>
        <taxon>Mycoplasmatota</taxon>
        <taxon>Mollicutes</taxon>
        <taxon>Mycoplasmataceae</taxon>
        <taxon>Mycoplasma</taxon>
    </lineage>
</organism>
<accession>F0V3H8</accession>
<dbReference type="KEGG" id="msk:MSUIS_03070"/>
<feature type="transmembrane region" description="Helical" evidence="1">
    <location>
        <begin position="201"/>
        <end position="228"/>
    </location>
</feature>
<dbReference type="RefSeq" id="WP_013609007.1">
    <property type="nucleotide sequence ID" value="NC_015153.1"/>
</dbReference>
<feature type="transmembrane region" description="Helical" evidence="1">
    <location>
        <begin position="162"/>
        <end position="181"/>
    </location>
</feature>
<protein>
    <submittedName>
        <fullName evidence="2">Uncharacterized protein</fullName>
    </submittedName>
</protein>
<keyword evidence="1" id="KW-1133">Transmembrane helix</keyword>
<evidence type="ECO:0000256" key="1">
    <source>
        <dbReference type="SAM" id="Phobius"/>
    </source>
</evidence>
<dbReference type="Proteomes" id="UP000008645">
    <property type="component" value="Chromosome"/>
</dbReference>
<proteinExistence type="predicted"/>
<dbReference type="OrthoDB" id="397592at2"/>
<keyword evidence="1" id="KW-0472">Membrane</keyword>
<feature type="transmembrane region" description="Helical" evidence="1">
    <location>
        <begin position="240"/>
        <end position="264"/>
    </location>
</feature>